<evidence type="ECO:0000256" key="14">
    <source>
        <dbReference type="ARBA" id="ARBA00022777"/>
    </source>
</evidence>
<feature type="domain" description="PEP-utilising enzyme mobile" evidence="18">
    <location>
        <begin position="148"/>
        <end position="218"/>
    </location>
</feature>
<keyword evidence="10 17" id="KW-0762">Sugar transport</keyword>
<dbReference type="Pfam" id="PF00391">
    <property type="entry name" value="PEP-utilizers"/>
    <property type="match status" value="1"/>
</dbReference>
<dbReference type="GO" id="GO:0008965">
    <property type="term" value="F:phosphoenolpyruvate-protein phosphotransferase activity"/>
    <property type="evidence" value="ECO:0007669"/>
    <property type="project" value="UniProtKB-EC"/>
</dbReference>
<evidence type="ECO:0000256" key="9">
    <source>
        <dbReference type="ARBA" id="ARBA00022490"/>
    </source>
</evidence>
<evidence type="ECO:0000256" key="16">
    <source>
        <dbReference type="ARBA" id="ARBA00033235"/>
    </source>
</evidence>
<evidence type="ECO:0000256" key="15">
    <source>
        <dbReference type="ARBA" id="ARBA00022842"/>
    </source>
</evidence>
<keyword evidence="9 17" id="KW-0963">Cytoplasm</keyword>
<evidence type="ECO:0000256" key="10">
    <source>
        <dbReference type="ARBA" id="ARBA00022597"/>
    </source>
</evidence>
<keyword evidence="11 17" id="KW-0808">Transferase</keyword>
<dbReference type="EC" id="2.7.3.9" evidence="6 17"/>
<evidence type="ECO:0000256" key="7">
    <source>
        <dbReference type="ARBA" id="ARBA00016544"/>
    </source>
</evidence>
<feature type="domain" description="Phosphotransferase system enzyme I N-terminal" evidence="20">
    <location>
        <begin position="5"/>
        <end position="123"/>
    </location>
</feature>
<evidence type="ECO:0000256" key="3">
    <source>
        <dbReference type="ARBA" id="ARBA00002728"/>
    </source>
</evidence>
<dbReference type="InterPro" id="IPR050499">
    <property type="entry name" value="PEP-utilizing_PTS_enzyme"/>
</dbReference>
<keyword evidence="22" id="KW-1185">Reference proteome</keyword>
<keyword evidence="14 17" id="KW-0418">Kinase</keyword>
<evidence type="ECO:0000256" key="13">
    <source>
        <dbReference type="ARBA" id="ARBA00022723"/>
    </source>
</evidence>
<evidence type="ECO:0000256" key="8">
    <source>
        <dbReference type="ARBA" id="ARBA00022448"/>
    </source>
</evidence>
<keyword evidence="12 17" id="KW-0598">Phosphotransferase system</keyword>
<dbReference type="NCBIfam" id="TIGR01417">
    <property type="entry name" value="PTS_I_fam"/>
    <property type="match status" value="1"/>
</dbReference>
<comment type="similarity">
    <text evidence="5 17">Belongs to the PEP-utilizing enzyme family.</text>
</comment>
<dbReference type="PIRSF" id="PIRSF000732">
    <property type="entry name" value="PTS_enzyme_I"/>
    <property type="match status" value="1"/>
</dbReference>
<dbReference type="InterPro" id="IPR000121">
    <property type="entry name" value="PEP_util_C"/>
</dbReference>
<dbReference type="PANTHER" id="PTHR46244:SF3">
    <property type="entry name" value="PHOSPHOENOLPYRUVATE-PROTEIN PHOSPHOTRANSFERASE"/>
    <property type="match status" value="1"/>
</dbReference>
<dbReference type="InterPro" id="IPR040442">
    <property type="entry name" value="Pyrv_kinase-like_dom_sf"/>
</dbReference>
<dbReference type="InterPro" id="IPR006318">
    <property type="entry name" value="PTS_EI-like"/>
</dbReference>
<evidence type="ECO:0000259" key="20">
    <source>
        <dbReference type="Pfam" id="PF05524"/>
    </source>
</evidence>
<evidence type="ECO:0000256" key="2">
    <source>
        <dbReference type="ARBA" id="ARBA00001946"/>
    </source>
</evidence>
<sequence length="532" mass="58216">MKTYQGVAVSEGIGLGPCFVLAAEEFVIEASTADDAAAELQRTETAKARVAEQLQHQLEQFGDDPQAEIMQAHLTMLNDPQLASGIQTSIEENHESAEYAVSHNLLSYAEMLESLPDEYLRERAQDLRDLRLQWLGALLGKSGLLDVPAGAIICANELLPSQFLQVRSTGIQGIVTEQGGTTSHVSILARNFGIPMVTGVKQSSFEGVQFVAINGQDGQVIADPDENTKQALEQSREQFESMMRDAHENRYLEAVTKSGQVIEVAANIGGPDDVEAALENGADGIGLFRTEFLFMDRSTAPTEDEQYDVYMRVAEGMQGKRVVIRTLDAGADKKVSYLHFDDEENPFLGVRGLRYTLKHTELFQTQLRAVLRAAAHGRISLMFPMVTNVADVEAAIRAVDEARAALTAEGKPFGDLELGAMIEVPAAALITDLLAEKLDFVSVGTNDLIQYTTASDRMNPEVTQWYEPSHPGLWRLLEQVAKGAHQHGAWVGMCGELAGTLEFVPRLVELGFDELSMSPKRIGLVKTAIRKL</sequence>
<accession>A0ABV5ADG1</accession>
<keyword evidence="8 17" id="KW-0813">Transport</keyword>
<dbReference type="InterPro" id="IPR024692">
    <property type="entry name" value="PTS_EI"/>
</dbReference>
<organism evidence="21 22">
    <name type="scientific">Alicyclobacillus fastidiosus</name>
    <dbReference type="NCBI Taxonomy" id="392011"/>
    <lineage>
        <taxon>Bacteria</taxon>
        <taxon>Bacillati</taxon>
        <taxon>Bacillota</taxon>
        <taxon>Bacilli</taxon>
        <taxon>Bacillales</taxon>
        <taxon>Alicyclobacillaceae</taxon>
        <taxon>Alicyclobacillus</taxon>
    </lineage>
</organism>
<comment type="catalytic activity">
    <reaction evidence="1 17">
        <text>L-histidyl-[protein] + phosphoenolpyruvate = N(pros)-phospho-L-histidyl-[protein] + pyruvate</text>
        <dbReference type="Rhea" id="RHEA:23880"/>
        <dbReference type="Rhea" id="RHEA-COMP:9745"/>
        <dbReference type="Rhea" id="RHEA-COMP:9746"/>
        <dbReference type="ChEBI" id="CHEBI:15361"/>
        <dbReference type="ChEBI" id="CHEBI:29979"/>
        <dbReference type="ChEBI" id="CHEBI:58702"/>
        <dbReference type="ChEBI" id="CHEBI:64837"/>
        <dbReference type="EC" id="2.7.3.9"/>
    </reaction>
</comment>
<dbReference type="InterPro" id="IPR036637">
    <property type="entry name" value="Phosphohistidine_dom_sf"/>
</dbReference>
<evidence type="ECO:0000256" key="12">
    <source>
        <dbReference type="ARBA" id="ARBA00022683"/>
    </source>
</evidence>
<dbReference type="InterPro" id="IPR015813">
    <property type="entry name" value="Pyrv/PenolPyrv_kinase-like_dom"/>
</dbReference>
<dbReference type="Gene3D" id="3.20.20.60">
    <property type="entry name" value="Phosphoenolpyruvate-binding domains"/>
    <property type="match status" value="1"/>
</dbReference>
<comment type="caution">
    <text evidence="21">The sequence shown here is derived from an EMBL/GenBank/DDBJ whole genome shotgun (WGS) entry which is preliminary data.</text>
</comment>
<comment type="function">
    <text evidence="3 17">General (non sugar-specific) component of the phosphoenolpyruvate-dependent sugar phosphotransferase system (sugar PTS). This major carbohydrate active-transport system catalyzes the phosphorylation of incoming sugar substrates concomitantly with their translocation across the cell membrane. Enzyme I transfers the phosphoryl group from phosphoenolpyruvate (PEP) to the phosphoryl carrier protein (HPr).</text>
</comment>
<evidence type="ECO:0000313" key="22">
    <source>
        <dbReference type="Proteomes" id="UP001579974"/>
    </source>
</evidence>
<evidence type="ECO:0000259" key="19">
    <source>
        <dbReference type="Pfam" id="PF02896"/>
    </source>
</evidence>
<protein>
    <recommendedName>
        <fullName evidence="7 17">Phosphoenolpyruvate-protein phosphotransferase</fullName>
        <ecNumber evidence="6 17">2.7.3.9</ecNumber>
    </recommendedName>
    <alternativeName>
        <fullName evidence="16 17">Phosphotransferase system, enzyme I</fullName>
    </alternativeName>
</protein>
<proteinExistence type="inferred from homology"/>
<feature type="domain" description="PEP-utilising enzyme C-terminal" evidence="19">
    <location>
        <begin position="247"/>
        <end position="531"/>
    </location>
</feature>
<dbReference type="PRINTS" id="PR01736">
    <property type="entry name" value="PHPHTRNFRASE"/>
</dbReference>
<dbReference type="InterPro" id="IPR008731">
    <property type="entry name" value="PTS_EIN"/>
</dbReference>
<evidence type="ECO:0000256" key="6">
    <source>
        <dbReference type="ARBA" id="ARBA00012232"/>
    </source>
</evidence>
<dbReference type="InterPro" id="IPR036618">
    <property type="entry name" value="PtsI_HPr-bd_sf"/>
</dbReference>
<reference evidence="21 22" key="1">
    <citation type="journal article" date="2024" name="Int. J. Mol. Sci.">
        <title>Exploration of Alicyclobacillus spp. Genome in Search of Antibiotic Resistance.</title>
        <authorList>
            <person name="Bucka-Kolendo J."/>
            <person name="Kiousi D.E."/>
            <person name="Dekowska A."/>
            <person name="Mikolajczuk-Szczyrba A."/>
            <person name="Karadedos D.M."/>
            <person name="Michael P."/>
            <person name="Galanis A."/>
            <person name="Sokolowska B."/>
        </authorList>
    </citation>
    <scope>NUCLEOTIDE SEQUENCE [LARGE SCALE GENOMIC DNA]</scope>
    <source>
        <strain evidence="21 22">KKP 3000</strain>
    </source>
</reference>
<dbReference type="SUPFAM" id="SSF52009">
    <property type="entry name" value="Phosphohistidine domain"/>
    <property type="match status" value="1"/>
</dbReference>
<dbReference type="Proteomes" id="UP001579974">
    <property type="component" value="Unassembled WGS sequence"/>
</dbReference>
<evidence type="ECO:0000256" key="4">
    <source>
        <dbReference type="ARBA" id="ARBA00004496"/>
    </source>
</evidence>
<dbReference type="InterPro" id="IPR008279">
    <property type="entry name" value="PEP-util_enz_mobile_dom"/>
</dbReference>
<evidence type="ECO:0000256" key="17">
    <source>
        <dbReference type="PIRNR" id="PIRNR000732"/>
    </source>
</evidence>
<comment type="cofactor">
    <cofactor evidence="2 17">
        <name>Mg(2+)</name>
        <dbReference type="ChEBI" id="CHEBI:18420"/>
    </cofactor>
</comment>
<dbReference type="SUPFAM" id="SSF47831">
    <property type="entry name" value="Enzyme I of the PEP:sugar phosphotransferase system HPr-binding (sub)domain"/>
    <property type="match status" value="1"/>
</dbReference>
<gene>
    <name evidence="21" type="primary">ptsP</name>
    <name evidence="21" type="ORF">KKP3000_003686</name>
</gene>
<comment type="subcellular location">
    <subcellularLocation>
        <location evidence="4 17">Cytoplasm</location>
    </subcellularLocation>
</comment>
<evidence type="ECO:0000256" key="11">
    <source>
        <dbReference type="ARBA" id="ARBA00022679"/>
    </source>
</evidence>
<dbReference type="Gene3D" id="1.10.274.10">
    <property type="entry name" value="PtsI, HPr-binding domain"/>
    <property type="match status" value="1"/>
</dbReference>
<evidence type="ECO:0000313" key="21">
    <source>
        <dbReference type="EMBL" id="MFB5190241.1"/>
    </source>
</evidence>
<dbReference type="Pfam" id="PF05524">
    <property type="entry name" value="PEP-utilisers_N"/>
    <property type="match status" value="1"/>
</dbReference>
<dbReference type="Pfam" id="PF02896">
    <property type="entry name" value="PEP-utilizers_C"/>
    <property type="match status" value="1"/>
</dbReference>
<dbReference type="EMBL" id="JBDXSU010000005">
    <property type="protein sequence ID" value="MFB5190241.1"/>
    <property type="molecule type" value="Genomic_DNA"/>
</dbReference>
<dbReference type="SUPFAM" id="SSF51621">
    <property type="entry name" value="Phosphoenolpyruvate/pyruvate domain"/>
    <property type="match status" value="1"/>
</dbReference>
<dbReference type="Gene3D" id="3.50.30.10">
    <property type="entry name" value="Phosphohistidine domain"/>
    <property type="match status" value="1"/>
</dbReference>
<evidence type="ECO:0000259" key="18">
    <source>
        <dbReference type="Pfam" id="PF00391"/>
    </source>
</evidence>
<evidence type="ECO:0000256" key="5">
    <source>
        <dbReference type="ARBA" id="ARBA00007837"/>
    </source>
</evidence>
<keyword evidence="13 17" id="KW-0479">Metal-binding</keyword>
<evidence type="ECO:0000256" key="1">
    <source>
        <dbReference type="ARBA" id="ARBA00000683"/>
    </source>
</evidence>
<keyword evidence="15 17" id="KW-0460">Magnesium</keyword>
<dbReference type="PANTHER" id="PTHR46244">
    <property type="entry name" value="PHOSPHOENOLPYRUVATE-PROTEIN PHOSPHOTRANSFERASE"/>
    <property type="match status" value="1"/>
</dbReference>
<dbReference type="RefSeq" id="WP_275473705.1">
    <property type="nucleotide sequence ID" value="NZ_CP162940.1"/>
</dbReference>
<name>A0ABV5ADG1_9BACL</name>